<gene>
    <name evidence="1" type="ORF">ACFSCX_01000</name>
</gene>
<name>A0ABW4LKB2_9BACI</name>
<dbReference type="Pfam" id="PF09148">
    <property type="entry name" value="DUF1934"/>
    <property type="match status" value="1"/>
</dbReference>
<reference evidence="2" key="1">
    <citation type="journal article" date="2019" name="Int. J. Syst. Evol. Microbiol.">
        <title>The Global Catalogue of Microorganisms (GCM) 10K type strain sequencing project: providing services to taxonomists for standard genome sequencing and annotation.</title>
        <authorList>
            <consortium name="The Broad Institute Genomics Platform"/>
            <consortium name="The Broad Institute Genome Sequencing Center for Infectious Disease"/>
            <person name="Wu L."/>
            <person name="Ma J."/>
        </authorList>
    </citation>
    <scope>NUCLEOTIDE SEQUENCE [LARGE SCALE GENOMIC DNA]</scope>
    <source>
        <strain evidence="2">CCUG 49339</strain>
    </source>
</reference>
<organism evidence="1 2">
    <name type="scientific">Bacillus salitolerans</name>
    <dbReference type="NCBI Taxonomy" id="1437434"/>
    <lineage>
        <taxon>Bacteria</taxon>
        <taxon>Bacillati</taxon>
        <taxon>Bacillota</taxon>
        <taxon>Bacilli</taxon>
        <taxon>Bacillales</taxon>
        <taxon>Bacillaceae</taxon>
        <taxon>Bacillus</taxon>
    </lineage>
</organism>
<dbReference type="SUPFAM" id="SSF50814">
    <property type="entry name" value="Lipocalins"/>
    <property type="match status" value="1"/>
</dbReference>
<dbReference type="Proteomes" id="UP001597214">
    <property type="component" value="Unassembled WGS sequence"/>
</dbReference>
<comment type="caution">
    <text evidence="1">The sequence shown here is derived from an EMBL/GenBank/DDBJ whole genome shotgun (WGS) entry which is preliminary data.</text>
</comment>
<accession>A0ABW4LKB2</accession>
<sequence length="147" mass="16881">MGQSEGVAVQITFSSEINDQGEKAHFSFATTGLYYIKGRNSYLRFDEKLHNGESVKTTVRWSNHEAWIKRTGTVTMKLPFIVGETTKGMYENVQGKMEMTANTDKIQSSWNPRDKQGDFELQYRLSMLGNKLGIYQIVIQFKEENHS</sequence>
<keyword evidence="2" id="KW-1185">Reference proteome</keyword>
<dbReference type="EMBL" id="JBHUEM010000001">
    <property type="protein sequence ID" value="MFD1735129.1"/>
    <property type="molecule type" value="Genomic_DNA"/>
</dbReference>
<dbReference type="RefSeq" id="WP_377926216.1">
    <property type="nucleotide sequence ID" value="NZ_JBHUEM010000001.1"/>
</dbReference>
<proteinExistence type="predicted"/>
<evidence type="ECO:0000313" key="2">
    <source>
        <dbReference type="Proteomes" id="UP001597214"/>
    </source>
</evidence>
<protein>
    <submittedName>
        <fullName evidence="1">DUF1934 domain-containing protein</fullName>
    </submittedName>
</protein>
<dbReference type="InterPro" id="IPR015231">
    <property type="entry name" value="DUF1934"/>
</dbReference>
<dbReference type="Gene3D" id="2.40.128.20">
    <property type="match status" value="1"/>
</dbReference>
<dbReference type="InterPro" id="IPR012674">
    <property type="entry name" value="Calycin"/>
</dbReference>
<evidence type="ECO:0000313" key="1">
    <source>
        <dbReference type="EMBL" id="MFD1735129.1"/>
    </source>
</evidence>